<dbReference type="RefSeq" id="WP_106455737.1">
    <property type="nucleotide sequence ID" value="NZ_PXOH01000004.1"/>
</dbReference>
<gene>
    <name evidence="1" type="ORF">C7H19_04690</name>
</gene>
<dbReference type="EMBL" id="PXOH01000004">
    <property type="protein sequence ID" value="PSF38295.1"/>
    <property type="molecule type" value="Genomic_DNA"/>
</dbReference>
<accession>A0A2T1M0U5</accession>
<dbReference type="Proteomes" id="UP000239001">
    <property type="component" value="Unassembled WGS sequence"/>
</dbReference>
<dbReference type="OrthoDB" id="573034at2"/>
<reference evidence="1 2" key="2">
    <citation type="submission" date="2018-03" db="EMBL/GenBank/DDBJ databases">
        <authorList>
            <person name="Keele B.F."/>
        </authorList>
    </citation>
    <scope>NUCLEOTIDE SEQUENCE [LARGE SCALE GENOMIC DNA]</scope>
    <source>
        <strain evidence="1 2">CCALA 016</strain>
    </source>
</reference>
<comment type="caution">
    <text evidence="1">The sequence shown here is derived from an EMBL/GenBank/DDBJ whole genome shotgun (WGS) entry which is preliminary data.</text>
</comment>
<sequence length="88" mass="9856">MQIPENKHRSQKATLSKPNDSDFQLRAIAYSMDALVPGLYIWLGTIKIRLGGSLPEDNYPGTIHSQAGIAMVLPNYRIFSTYQGNYDP</sequence>
<proteinExistence type="predicted"/>
<reference evidence="1 2" key="1">
    <citation type="submission" date="2018-03" db="EMBL/GenBank/DDBJ databases">
        <title>The ancient ancestry and fast evolution of plastids.</title>
        <authorList>
            <person name="Moore K.R."/>
            <person name="Magnabosco C."/>
            <person name="Momper L."/>
            <person name="Gold D.A."/>
            <person name="Bosak T."/>
            <person name="Fournier G.P."/>
        </authorList>
    </citation>
    <scope>NUCLEOTIDE SEQUENCE [LARGE SCALE GENOMIC DNA]</scope>
    <source>
        <strain evidence="1 2">CCALA 016</strain>
    </source>
</reference>
<organism evidence="1 2">
    <name type="scientific">Aphanothece hegewaldii CCALA 016</name>
    <dbReference type="NCBI Taxonomy" id="2107694"/>
    <lineage>
        <taxon>Bacteria</taxon>
        <taxon>Bacillati</taxon>
        <taxon>Cyanobacteriota</taxon>
        <taxon>Cyanophyceae</taxon>
        <taxon>Oscillatoriophycideae</taxon>
        <taxon>Chroococcales</taxon>
        <taxon>Aphanothecaceae</taxon>
        <taxon>Aphanothece</taxon>
    </lineage>
</organism>
<protein>
    <submittedName>
        <fullName evidence="1">Uncharacterized protein</fullName>
    </submittedName>
</protein>
<dbReference type="AlphaFoldDB" id="A0A2T1M0U5"/>
<keyword evidence="2" id="KW-1185">Reference proteome</keyword>
<evidence type="ECO:0000313" key="2">
    <source>
        <dbReference type="Proteomes" id="UP000239001"/>
    </source>
</evidence>
<evidence type="ECO:0000313" key="1">
    <source>
        <dbReference type="EMBL" id="PSF38295.1"/>
    </source>
</evidence>
<name>A0A2T1M0U5_9CHRO</name>